<evidence type="ECO:0000259" key="1">
    <source>
        <dbReference type="SMART" id="SM00849"/>
    </source>
</evidence>
<protein>
    <recommendedName>
        <fullName evidence="1">Metallo-beta-lactamase domain-containing protein</fullName>
    </recommendedName>
</protein>
<sequence>VTEFAEDELIFLPLGGSGEIGMNMNLYGFAGQWLLVDLGVTFADSDVPGVDLITPDPTFIADRRDDLAGLIITHAHEDHLGAVAHLWRRLRCPVWATPFAGNLLRNKLEEAGLLHEVPLHVIEPGQRLQIGPFSIDFVPLTHSTLEMNALAIRTDAGLVLHTGDWKLDPEPLVGPGSDQEALRLLGDEGVMAMIGDSTNALIEGTSGSEAEVRDKLLEICAN</sequence>
<proteinExistence type="predicted"/>
<dbReference type="SUPFAM" id="SSF56281">
    <property type="entry name" value="Metallo-hydrolase/oxidoreductase"/>
    <property type="match status" value="1"/>
</dbReference>
<dbReference type="PANTHER" id="PTHR43694:SF1">
    <property type="entry name" value="RIBONUCLEASE J"/>
    <property type="match status" value="1"/>
</dbReference>
<feature type="domain" description="Metallo-beta-lactamase" evidence="1">
    <location>
        <begin position="21"/>
        <end position="216"/>
    </location>
</feature>
<feature type="non-terminal residue" evidence="2">
    <location>
        <position position="222"/>
    </location>
</feature>
<accession>A0A382FBD1</accession>
<dbReference type="InterPro" id="IPR036866">
    <property type="entry name" value="RibonucZ/Hydroxyglut_hydro"/>
</dbReference>
<dbReference type="EMBL" id="UINC01048895">
    <property type="protein sequence ID" value="SVB59995.1"/>
    <property type="molecule type" value="Genomic_DNA"/>
</dbReference>
<evidence type="ECO:0000313" key="2">
    <source>
        <dbReference type="EMBL" id="SVB59995.1"/>
    </source>
</evidence>
<gene>
    <name evidence="2" type="ORF">METZ01_LOCUS212849</name>
</gene>
<dbReference type="Pfam" id="PF12706">
    <property type="entry name" value="Lactamase_B_2"/>
    <property type="match status" value="1"/>
</dbReference>
<feature type="non-terminal residue" evidence="2">
    <location>
        <position position="1"/>
    </location>
</feature>
<dbReference type="CDD" id="cd07714">
    <property type="entry name" value="RNaseJ_MBL-fold"/>
    <property type="match status" value="1"/>
</dbReference>
<dbReference type="PANTHER" id="PTHR43694">
    <property type="entry name" value="RIBONUCLEASE J"/>
    <property type="match status" value="1"/>
</dbReference>
<dbReference type="InterPro" id="IPR001279">
    <property type="entry name" value="Metallo-B-lactamas"/>
</dbReference>
<organism evidence="2">
    <name type="scientific">marine metagenome</name>
    <dbReference type="NCBI Taxonomy" id="408172"/>
    <lineage>
        <taxon>unclassified sequences</taxon>
        <taxon>metagenomes</taxon>
        <taxon>ecological metagenomes</taxon>
    </lineage>
</organism>
<reference evidence="2" key="1">
    <citation type="submission" date="2018-05" db="EMBL/GenBank/DDBJ databases">
        <authorList>
            <person name="Lanie J.A."/>
            <person name="Ng W.-L."/>
            <person name="Kazmierczak K.M."/>
            <person name="Andrzejewski T.M."/>
            <person name="Davidsen T.M."/>
            <person name="Wayne K.J."/>
            <person name="Tettelin H."/>
            <person name="Glass J.I."/>
            <person name="Rusch D."/>
            <person name="Podicherti R."/>
            <person name="Tsui H.-C.T."/>
            <person name="Winkler M.E."/>
        </authorList>
    </citation>
    <scope>NUCLEOTIDE SEQUENCE</scope>
</reference>
<dbReference type="AlphaFoldDB" id="A0A382FBD1"/>
<dbReference type="SMART" id="SM00849">
    <property type="entry name" value="Lactamase_B"/>
    <property type="match status" value="1"/>
</dbReference>
<dbReference type="Gene3D" id="3.60.15.10">
    <property type="entry name" value="Ribonuclease Z/Hydroxyacylglutathione hydrolase-like"/>
    <property type="match status" value="1"/>
</dbReference>
<name>A0A382FBD1_9ZZZZ</name>